<organism evidence="2 3">
    <name type="scientific">Faecalibacterium prausnitzii</name>
    <dbReference type="NCBI Taxonomy" id="853"/>
    <lineage>
        <taxon>Bacteria</taxon>
        <taxon>Bacillati</taxon>
        <taxon>Bacillota</taxon>
        <taxon>Clostridia</taxon>
        <taxon>Eubacteriales</taxon>
        <taxon>Oscillospiraceae</taxon>
        <taxon>Faecalibacterium</taxon>
    </lineage>
</organism>
<evidence type="ECO:0008006" key="4">
    <source>
        <dbReference type="Google" id="ProtNLM"/>
    </source>
</evidence>
<evidence type="ECO:0000256" key="1">
    <source>
        <dbReference type="SAM" id="MobiDB-lite"/>
    </source>
</evidence>
<dbReference type="AlphaFoldDB" id="A0A291TC10"/>
<dbReference type="EMBL" id="CP023819">
    <property type="protein sequence ID" value="ATL90717.1"/>
    <property type="molecule type" value="Genomic_DNA"/>
</dbReference>
<evidence type="ECO:0000313" key="2">
    <source>
        <dbReference type="EMBL" id="ATL90717.1"/>
    </source>
</evidence>
<gene>
    <name evidence="2" type="ORF">CRH10_10615</name>
</gene>
<proteinExistence type="predicted"/>
<dbReference type="Proteomes" id="UP000223709">
    <property type="component" value="Chromosome"/>
</dbReference>
<sequence>MELFREDGCMTDAGFRAMMDGQLDELGRLEAAEHLSYCDQCMDRYTALLTADALETPPKSMQGAVMGTIWARLMQNTYGRAAVAGVAAVLALTLWRSGALQQITQYGAGRETVLETDQSQLWEPGQNDPAPENTLQYRPIEDDRPQAAPEQLGRPMETKQDRRYAGEGSSLLHKLFTDVTDKIAGNTPNTEK</sequence>
<feature type="region of interest" description="Disordered" evidence="1">
    <location>
        <begin position="121"/>
        <end position="170"/>
    </location>
</feature>
<dbReference type="RefSeq" id="WP_098924499.1">
    <property type="nucleotide sequence ID" value="NZ_CP023819.1"/>
</dbReference>
<accession>A0A291TC10</accession>
<evidence type="ECO:0000313" key="3">
    <source>
        <dbReference type="Proteomes" id="UP000223709"/>
    </source>
</evidence>
<reference evidence="2 3" key="1">
    <citation type="submission" date="2017-10" db="EMBL/GenBank/DDBJ databases">
        <title>Complete Genome Sequence of Faecalibacterium prausnitzii isolated from the gut of healthy adult Indian.</title>
        <authorList>
            <person name="Bag S."/>
            <person name="Ghosh T.S."/>
            <person name="Das B."/>
        </authorList>
    </citation>
    <scope>NUCLEOTIDE SEQUENCE [LARGE SCALE GENOMIC DNA]</scope>
    <source>
        <strain evidence="2 3">Indica</strain>
    </source>
</reference>
<feature type="compositionally biased region" description="Basic and acidic residues" evidence="1">
    <location>
        <begin position="156"/>
        <end position="165"/>
    </location>
</feature>
<protein>
    <recommendedName>
        <fullName evidence="4">Zinc-finger domain-containing protein</fullName>
    </recommendedName>
</protein>
<name>A0A291TC10_9FIRM</name>